<name>A0A3B0XD00_9ZZZZ</name>
<dbReference type="InterPro" id="IPR058866">
    <property type="entry name" value="GDPGP1_N"/>
</dbReference>
<dbReference type="Pfam" id="PF26217">
    <property type="entry name" value="GDPGP1_N"/>
    <property type="match status" value="1"/>
</dbReference>
<dbReference type="InterPro" id="IPR036265">
    <property type="entry name" value="HIT-like_sf"/>
</dbReference>
<gene>
    <name evidence="2" type="ORF">MNBD_GAMMA10-2282</name>
</gene>
<sequence length="344" mass="39787">MMNRVFSSLDYFRQQFNQGLFELLDKRQLGTFILCLANASNDEQLLLQMKPALQAQYQMLLQQFGDALASGRQPGVVEEDLLVFLKLHTLGFDNIQLTQQRSVSEWRCQFNQLRSFRPTRMSGFEHQGENFTPYIATEFNFNKPFMSRECFCSGKYLGRQLDLFYNKYPFADLHGLLVPDREACLPQFLPEEMHQYIWQVSEQLAQSIDGVGIGYNSYGAYASVNHLHFQMFIEPQGLPVSHGRWQHNGGETAYPLKLIKSTDSRQAWAFIEQLHAEKQPYNLLYMPGEVYIMPRQCQASVEVPDWSSGFTWYELSGAMLCSNQPDYSALRAENIHAYIRQVSS</sequence>
<dbReference type="GO" id="GO:0016787">
    <property type="term" value="F:hydrolase activity"/>
    <property type="evidence" value="ECO:0007669"/>
    <property type="project" value="UniProtKB-KW"/>
</dbReference>
<organism evidence="2">
    <name type="scientific">hydrothermal vent metagenome</name>
    <dbReference type="NCBI Taxonomy" id="652676"/>
    <lineage>
        <taxon>unclassified sequences</taxon>
        <taxon>metagenomes</taxon>
        <taxon>ecological metagenomes</taxon>
    </lineage>
</organism>
<feature type="domain" description="GDPGP1-like N-terminal" evidence="1">
    <location>
        <begin position="160"/>
        <end position="231"/>
    </location>
</feature>
<reference evidence="2" key="1">
    <citation type="submission" date="2018-06" db="EMBL/GenBank/DDBJ databases">
        <authorList>
            <person name="Zhirakovskaya E."/>
        </authorList>
    </citation>
    <scope>NUCLEOTIDE SEQUENCE</scope>
</reference>
<evidence type="ECO:0000313" key="2">
    <source>
        <dbReference type="EMBL" id="VAW60927.1"/>
    </source>
</evidence>
<dbReference type="InterPro" id="IPR026506">
    <property type="entry name" value="GDPGP"/>
</dbReference>
<dbReference type="GO" id="GO:0000166">
    <property type="term" value="F:nucleotide binding"/>
    <property type="evidence" value="ECO:0007669"/>
    <property type="project" value="UniProtKB-KW"/>
</dbReference>
<evidence type="ECO:0000259" key="1">
    <source>
        <dbReference type="Pfam" id="PF26217"/>
    </source>
</evidence>
<protein>
    <recommendedName>
        <fullName evidence="1">GDPGP1-like N-terminal domain-containing protein</fullName>
    </recommendedName>
</protein>
<dbReference type="PANTHER" id="PTHR20884">
    <property type="entry name" value="GDP-D-GLUCOSE PHOSPHORYLASE 1"/>
    <property type="match status" value="1"/>
</dbReference>
<dbReference type="GO" id="GO:0005737">
    <property type="term" value="C:cytoplasm"/>
    <property type="evidence" value="ECO:0007669"/>
    <property type="project" value="UniProtKB-SubCell"/>
</dbReference>
<dbReference type="SUPFAM" id="SSF54197">
    <property type="entry name" value="HIT-like"/>
    <property type="match status" value="1"/>
</dbReference>
<accession>A0A3B0XD00</accession>
<dbReference type="GO" id="GO:0080048">
    <property type="term" value="F:GDP-D-glucose phosphorylase activity"/>
    <property type="evidence" value="ECO:0007669"/>
    <property type="project" value="InterPro"/>
</dbReference>
<dbReference type="EMBL" id="UOFJ01000018">
    <property type="protein sequence ID" value="VAW60927.1"/>
    <property type="molecule type" value="Genomic_DNA"/>
</dbReference>
<dbReference type="GO" id="GO:0006006">
    <property type="term" value="P:glucose metabolic process"/>
    <property type="evidence" value="ECO:0007669"/>
    <property type="project" value="TreeGrafter"/>
</dbReference>
<proteinExistence type="predicted"/>
<dbReference type="GO" id="GO:0005085">
    <property type="term" value="F:guanyl-nucleotide exchange factor activity"/>
    <property type="evidence" value="ECO:0007669"/>
    <property type="project" value="UniProtKB-KW"/>
</dbReference>
<dbReference type="AlphaFoldDB" id="A0A3B0XD00"/>
<dbReference type="PANTHER" id="PTHR20884:SF8">
    <property type="entry name" value="GDP-D-GLUCOSE PHOSPHORYLASE 1"/>
    <property type="match status" value="1"/>
</dbReference>